<dbReference type="PANTHER" id="PTHR43798">
    <property type="entry name" value="MONOACYLGLYCEROL LIPASE"/>
    <property type="match status" value="1"/>
</dbReference>
<evidence type="ECO:0000313" key="5">
    <source>
        <dbReference type="Proteomes" id="UP001519310"/>
    </source>
</evidence>
<keyword evidence="2" id="KW-0732">Signal</keyword>
<feature type="region of interest" description="Disordered" evidence="1">
    <location>
        <begin position="112"/>
        <end position="135"/>
    </location>
</feature>
<dbReference type="InterPro" id="IPR000073">
    <property type="entry name" value="AB_hydrolase_1"/>
</dbReference>
<protein>
    <submittedName>
        <fullName evidence="4">Pimeloyl-ACP methyl ester carboxylesterase</fullName>
    </submittedName>
</protein>
<gene>
    <name evidence="4" type="ORF">J2Z77_002527</name>
</gene>
<dbReference type="Gene3D" id="3.40.50.1820">
    <property type="entry name" value="alpha/beta hydrolase"/>
    <property type="match status" value="1"/>
</dbReference>
<feature type="signal peptide" evidence="2">
    <location>
        <begin position="1"/>
        <end position="34"/>
    </location>
</feature>
<dbReference type="RefSeq" id="WP_189966295.1">
    <property type="nucleotide sequence ID" value="NZ_BMVL01000003.1"/>
</dbReference>
<name>A0ABS4L3Q1_STRAV</name>
<dbReference type="InterPro" id="IPR029058">
    <property type="entry name" value="AB_hydrolase_fold"/>
</dbReference>
<reference evidence="4 5" key="1">
    <citation type="submission" date="2021-03" db="EMBL/GenBank/DDBJ databases">
        <title>Genomic Encyclopedia of Type Strains, Phase IV (KMG-IV): sequencing the most valuable type-strain genomes for metagenomic binning, comparative biology and taxonomic classification.</title>
        <authorList>
            <person name="Goeker M."/>
        </authorList>
    </citation>
    <scope>NUCLEOTIDE SEQUENCE [LARGE SCALE GENOMIC DNA]</scope>
    <source>
        <strain evidence="4 5">DSM 40526</strain>
    </source>
</reference>
<evidence type="ECO:0000256" key="2">
    <source>
        <dbReference type="SAM" id="SignalP"/>
    </source>
</evidence>
<proteinExistence type="predicted"/>
<evidence type="ECO:0000256" key="1">
    <source>
        <dbReference type="SAM" id="MobiDB-lite"/>
    </source>
</evidence>
<sequence length="311" mass="32383">MFARSPVRARRVSAAAVTLAVSLALLAGAGRAEASDGGDSGRLVDVGGGRRVLLDCRGSGSPTVVLVSGTGGASDEWTHVADAARPGAGLKPDPSAVLTTLARSTRVCAYDRPGTTRLDGRPNRSTPVHRPTTATAGAEDLRAVLAAAGERPPYVLVGASWGAMIASLFARTEPALTAGIVTVDGASPFLKETLTPAQWSAWTDRIRAMDQGQGLEAPDYPAAVREVRAAPALPAGLPAVVLTSDHPWDLGLGGRSTWPAWLAAQQRLAEDLHARHVTDTDSGHGIAVEQPRRVVDAVRDVVERSRAGQER</sequence>
<feature type="chain" id="PRO_5045953384" evidence="2">
    <location>
        <begin position="35"/>
        <end position="311"/>
    </location>
</feature>
<dbReference type="SUPFAM" id="SSF53474">
    <property type="entry name" value="alpha/beta-Hydrolases"/>
    <property type="match status" value="1"/>
</dbReference>
<accession>A0ABS4L3Q1</accession>
<dbReference type="EMBL" id="JAGGLQ010000004">
    <property type="protein sequence ID" value="MBP2036727.1"/>
    <property type="molecule type" value="Genomic_DNA"/>
</dbReference>
<evidence type="ECO:0000313" key="4">
    <source>
        <dbReference type="EMBL" id="MBP2036727.1"/>
    </source>
</evidence>
<feature type="domain" description="AB hydrolase-1" evidence="3">
    <location>
        <begin position="64"/>
        <end position="297"/>
    </location>
</feature>
<dbReference type="Proteomes" id="UP001519310">
    <property type="component" value="Unassembled WGS sequence"/>
</dbReference>
<evidence type="ECO:0000259" key="3">
    <source>
        <dbReference type="Pfam" id="PF12697"/>
    </source>
</evidence>
<dbReference type="InterPro" id="IPR050266">
    <property type="entry name" value="AB_hydrolase_sf"/>
</dbReference>
<organism evidence="4 5">
    <name type="scientific">Streptomyces avidinii</name>
    <dbReference type="NCBI Taxonomy" id="1895"/>
    <lineage>
        <taxon>Bacteria</taxon>
        <taxon>Bacillati</taxon>
        <taxon>Actinomycetota</taxon>
        <taxon>Actinomycetes</taxon>
        <taxon>Kitasatosporales</taxon>
        <taxon>Streptomycetaceae</taxon>
        <taxon>Streptomyces</taxon>
    </lineage>
</organism>
<dbReference type="Pfam" id="PF12697">
    <property type="entry name" value="Abhydrolase_6"/>
    <property type="match status" value="1"/>
</dbReference>
<comment type="caution">
    <text evidence="4">The sequence shown here is derived from an EMBL/GenBank/DDBJ whole genome shotgun (WGS) entry which is preliminary data.</text>
</comment>
<keyword evidence="5" id="KW-1185">Reference proteome</keyword>
<dbReference type="PANTHER" id="PTHR43798:SF5">
    <property type="entry name" value="MONOACYLGLYCEROL LIPASE ABHD6"/>
    <property type="match status" value="1"/>
</dbReference>